<dbReference type="GO" id="GO:0010498">
    <property type="term" value="P:proteasomal protein catabolic process"/>
    <property type="evidence" value="ECO:0007669"/>
    <property type="project" value="InterPro"/>
</dbReference>
<dbReference type="AlphaFoldDB" id="A0AA96GGC9"/>
<dbReference type="EC" id="3.5.1.119" evidence="2"/>
<dbReference type="GO" id="GO:0070490">
    <property type="term" value="P:protein pupylation"/>
    <property type="evidence" value="ECO:0007669"/>
    <property type="project" value="TreeGrafter"/>
</dbReference>
<dbReference type="KEGG" id="nneo:PQG83_11905"/>
<protein>
    <submittedName>
        <fullName evidence="2">Depupylase/deamidase Dop</fullName>
        <ecNumber evidence="2">3.5.1.119</ecNumber>
    </submittedName>
</protein>
<evidence type="ECO:0000256" key="1">
    <source>
        <dbReference type="ARBA" id="ARBA00009114"/>
    </source>
</evidence>
<dbReference type="InterPro" id="IPR004347">
    <property type="entry name" value="Pup_ligase/deamidase"/>
</dbReference>
<proteinExistence type="inferred from homology"/>
<dbReference type="PANTHER" id="PTHR42307">
    <property type="entry name" value="PUP DEAMIDASE/DEPUPYLASE"/>
    <property type="match status" value="1"/>
</dbReference>
<keyword evidence="2" id="KW-0378">Hydrolase</keyword>
<accession>A0AA96GGC9</accession>
<evidence type="ECO:0000313" key="2">
    <source>
        <dbReference type="EMBL" id="WNM60467.1"/>
    </source>
</evidence>
<dbReference type="EMBL" id="CP116968">
    <property type="protein sequence ID" value="WNM60467.1"/>
    <property type="molecule type" value="Genomic_DNA"/>
</dbReference>
<dbReference type="Pfam" id="PF03136">
    <property type="entry name" value="Pup_ligase"/>
    <property type="match status" value="1"/>
</dbReference>
<dbReference type="PANTHER" id="PTHR42307:SF2">
    <property type="entry name" value="PUP DEAMIDASE_DEPUPYLASE"/>
    <property type="match status" value="1"/>
</dbReference>
<gene>
    <name evidence="2" type="primary">dop</name>
    <name evidence="2" type="ORF">PQG83_11905</name>
</gene>
<dbReference type="NCBIfam" id="TIGR03688">
    <property type="entry name" value="depupylase_Dop"/>
    <property type="match status" value="1"/>
</dbReference>
<sequence>MLRILGTETEFGIISRSPDHPDPVANSLRLISHCPHLPAPTALWDYENENPFWDARGFPVEGEPERPSATYNRQLNKVLPNAGRLYVDGAHPEYSTPECSNPREVVAYERAGDYIVAECLARLNHSMGEENFLVYRNNSDGKGNSFGYHENYILSRRIPFEQVANVLLPFFVSRPIFCGAGKVGAENGTDPIHYQISQRADFFECLLDLNTMVNRPIINTRDEPHAHQADYRRLHVIVGDANMSEVSTFLKVGTTAIIMEMLEQQGSLPCIELTDPVRAIKAVSRDLTVKSSLPLNNGQHTTAIAIQRAFLQSAHDFYRTREVSPITKEVLVRWESTLDTLERDPFELRREVDWVAKHALIQSYMDRKHCSWNDPRVAMMDLQYHDVRPDKGLYYTLERTGQIERLTLELEVERARQTAPAFTRAFFRGQCLQHLPSQVYGMSWTSVLLHTGNSTIKRIPLMDPYRGTQQLTQELFRDITSVDQLLSRLVKS</sequence>
<evidence type="ECO:0000313" key="3">
    <source>
        <dbReference type="Proteomes" id="UP001302494"/>
    </source>
</evidence>
<organism evidence="2 3">
    <name type="scientific">Candidatus Nitrospira neomarina</name>
    <dbReference type="NCBI Taxonomy" id="3020899"/>
    <lineage>
        <taxon>Bacteria</taxon>
        <taxon>Pseudomonadati</taxon>
        <taxon>Nitrospirota</taxon>
        <taxon>Nitrospiria</taxon>
        <taxon>Nitrospirales</taxon>
        <taxon>Nitrospiraceae</taxon>
        <taxon>Nitrospira</taxon>
    </lineage>
</organism>
<dbReference type="InterPro" id="IPR022366">
    <property type="entry name" value="Pup_deamidase"/>
</dbReference>
<dbReference type="RefSeq" id="WP_312741230.1">
    <property type="nucleotide sequence ID" value="NZ_CP116968.1"/>
</dbReference>
<dbReference type="GO" id="GO:0016811">
    <property type="term" value="F:hydrolase activity, acting on carbon-nitrogen (but not peptide) bonds, in linear amides"/>
    <property type="evidence" value="ECO:0007669"/>
    <property type="project" value="InterPro"/>
</dbReference>
<dbReference type="GO" id="GO:0005524">
    <property type="term" value="F:ATP binding"/>
    <property type="evidence" value="ECO:0007669"/>
    <property type="project" value="TreeGrafter"/>
</dbReference>
<keyword evidence="3" id="KW-1185">Reference proteome</keyword>
<dbReference type="GO" id="GO:0019941">
    <property type="term" value="P:modification-dependent protein catabolic process"/>
    <property type="evidence" value="ECO:0007669"/>
    <property type="project" value="InterPro"/>
</dbReference>
<dbReference type="Proteomes" id="UP001302494">
    <property type="component" value="Chromosome"/>
</dbReference>
<reference evidence="2 3" key="1">
    <citation type="submission" date="2023-01" db="EMBL/GenBank/DDBJ databases">
        <title>Cultivation and genomic characterization of new, ubiquitous marine nitrite-oxidizing bacteria from the Nitrospirales.</title>
        <authorList>
            <person name="Mueller A.J."/>
            <person name="Daebeler A."/>
            <person name="Herbold C.W."/>
            <person name="Kirkegaard R.H."/>
            <person name="Daims H."/>
        </authorList>
    </citation>
    <scope>NUCLEOTIDE SEQUENCE [LARGE SCALE GENOMIC DNA]</scope>
    <source>
        <strain evidence="2 3">DK</strain>
    </source>
</reference>
<name>A0AA96GGC9_9BACT</name>
<comment type="similarity">
    <text evidence="1">Belongs to the Pup ligase/Pup deamidase family. Pup deamidase subfamily.</text>
</comment>
<dbReference type="GO" id="GO:0008233">
    <property type="term" value="F:peptidase activity"/>
    <property type="evidence" value="ECO:0007669"/>
    <property type="project" value="InterPro"/>
</dbReference>